<dbReference type="PANTHER" id="PTHR34310:SF9">
    <property type="entry name" value="BLR5716 PROTEIN"/>
    <property type="match status" value="1"/>
</dbReference>
<dbReference type="Pfam" id="PF04248">
    <property type="entry name" value="NTP_transf_9"/>
    <property type="match status" value="2"/>
</dbReference>
<protein>
    <recommendedName>
        <fullName evidence="1">DUF427 domain-containing protein</fullName>
    </recommendedName>
</protein>
<proteinExistence type="predicted"/>
<feature type="domain" description="DUF427" evidence="1">
    <location>
        <begin position="35"/>
        <end position="71"/>
    </location>
</feature>
<dbReference type="Proteomes" id="UP001338125">
    <property type="component" value="Unassembled WGS sequence"/>
</dbReference>
<accession>A0ABR0SCQ2</accession>
<dbReference type="EMBL" id="JAVFKD010000015">
    <property type="protein sequence ID" value="KAK5989406.1"/>
    <property type="molecule type" value="Genomic_DNA"/>
</dbReference>
<comment type="caution">
    <text evidence="2">The sequence shown here is derived from an EMBL/GenBank/DDBJ whole genome shotgun (WGS) entry which is preliminary data.</text>
</comment>
<dbReference type="Gene3D" id="2.170.150.40">
    <property type="entry name" value="Domain of unknown function (DUF427)"/>
    <property type="match status" value="2"/>
</dbReference>
<feature type="domain" description="DUF427" evidence="1">
    <location>
        <begin position="162"/>
        <end position="254"/>
    </location>
</feature>
<evidence type="ECO:0000313" key="3">
    <source>
        <dbReference type="Proteomes" id="UP001338125"/>
    </source>
</evidence>
<dbReference type="PANTHER" id="PTHR34310">
    <property type="entry name" value="DUF427 DOMAIN PROTEIN (AFU_ORTHOLOGUE AFUA_3G02220)"/>
    <property type="match status" value="1"/>
</dbReference>
<evidence type="ECO:0000259" key="1">
    <source>
        <dbReference type="Pfam" id="PF04248"/>
    </source>
</evidence>
<name>A0ABR0SCQ2_9HYPO</name>
<gene>
    <name evidence="2" type="ORF">PT974_10925</name>
</gene>
<sequence>MPVTLPGGFGTDLADLASLLLTNGPRKVYSPSRRVRVILHYATIVDTTKAVLIWEHDAYPHYYVPLAELKHCTHKDVKSVKSDGVHRAAVIEITVPARNGIEEKKTERALRFSDDRSLGALAGLVRLEFGSMDKWLEEDVPIYTHPKDPYKRIDTLPSTRPIEVRVYGRTVAKSSYAVHLHETGLPTRYYLPLGAVDQAYLRKSDLRTSCPYKGDAEYYDVVVDGHEFKDIVWYYRVPTHESAGIAGLLCFYNEKVDIILDGTVLEKPVSWFS</sequence>
<organism evidence="2 3">
    <name type="scientific">Cladobotryum mycophilum</name>
    <dbReference type="NCBI Taxonomy" id="491253"/>
    <lineage>
        <taxon>Eukaryota</taxon>
        <taxon>Fungi</taxon>
        <taxon>Dikarya</taxon>
        <taxon>Ascomycota</taxon>
        <taxon>Pezizomycotina</taxon>
        <taxon>Sordariomycetes</taxon>
        <taxon>Hypocreomycetidae</taxon>
        <taxon>Hypocreales</taxon>
        <taxon>Hypocreaceae</taxon>
        <taxon>Cladobotryum</taxon>
    </lineage>
</organism>
<evidence type="ECO:0000313" key="2">
    <source>
        <dbReference type="EMBL" id="KAK5989406.1"/>
    </source>
</evidence>
<dbReference type="InterPro" id="IPR038694">
    <property type="entry name" value="DUF427_sf"/>
</dbReference>
<reference evidence="2 3" key="1">
    <citation type="submission" date="2024-01" db="EMBL/GenBank/DDBJ databases">
        <title>Complete genome of Cladobotryum mycophilum ATHUM6906.</title>
        <authorList>
            <person name="Christinaki A.C."/>
            <person name="Myridakis A.I."/>
            <person name="Kouvelis V.N."/>
        </authorList>
    </citation>
    <scope>NUCLEOTIDE SEQUENCE [LARGE SCALE GENOMIC DNA]</scope>
    <source>
        <strain evidence="2 3">ATHUM6906</strain>
    </source>
</reference>
<keyword evidence="3" id="KW-1185">Reference proteome</keyword>
<dbReference type="InterPro" id="IPR007361">
    <property type="entry name" value="DUF427"/>
</dbReference>